<dbReference type="Gene3D" id="3.15.20.10">
    <property type="entry name" value="Bactericidal permeability-increasing protein, domain 2"/>
    <property type="match status" value="1"/>
</dbReference>
<dbReference type="Pfam" id="PF01273">
    <property type="entry name" value="LBP_BPI_CETP"/>
    <property type="match status" value="1"/>
</dbReference>
<dbReference type="EMBL" id="CATQJA010002648">
    <property type="protein sequence ID" value="CAJ0577073.1"/>
    <property type="molecule type" value="Genomic_DNA"/>
</dbReference>
<dbReference type="PANTHER" id="PTHR10504">
    <property type="entry name" value="BACTERICIDAL PERMEABILITY-INCREASING BPI PROTEIN-RELATED"/>
    <property type="match status" value="1"/>
</dbReference>
<feature type="signal peptide" evidence="3">
    <location>
        <begin position="1"/>
        <end position="17"/>
    </location>
</feature>
<dbReference type="Gene3D" id="3.15.10.10">
    <property type="entry name" value="Bactericidal permeability-increasing protein, domain 1"/>
    <property type="match status" value="1"/>
</dbReference>
<dbReference type="PANTHER" id="PTHR10504:SF136">
    <property type="entry name" value="NOSE RESISTANT TO FLUOXETINE PROTEIN 5"/>
    <property type="match status" value="1"/>
</dbReference>
<dbReference type="InterPro" id="IPR017942">
    <property type="entry name" value="Lipid-bd_serum_glycop_N"/>
</dbReference>
<protein>
    <submittedName>
        <fullName evidence="6">Uncharacterized protein</fullName>
    </submittedName>
</protein>
<evidence type="ECO:0000313" key="6">
    <source>
        <dbReference type="EMBL" id="CAJ0577073.1"/>
    </source>
</evidence>
<sequence length="408" mass="45067">MLPRILAIVGLVGLQLAAQDAIRSDAGIYLRLNQRAVDYIGNLTAEAMPQILEHMMLPTQVTSRATISQIIIEQFDKPTIHARFVANKGVTSQITLPYVLVGARAKAVVLFFEIDETFHIELQNLTIKMDVHFGRNATSNRNTVEIPVCNVSTAVLRGIFQKDSQLSAFENMIQDQVTSALQAQVCGTTLEAIKYVDEQEIQTDVVLGVDGGILLNGQAAEDIPKPHKLDTTLLDKKMIGILLADYIPNTMLSHLFDGGLGDYSSKVYMDQLPKFARGAAKLFCSKCYLEVNSNLTSKPRMEISERLGGRVEVSGNVSVQFHGPKRSYDCIHADATLHVTVKPTIRHSRLYGDVSLTNVDVNVKDIGVGGVLAFPLEKIANFLVPRALWPQVKKRLRFVLNKRGMSLI</sequence>
<proteinExistence type="inferred from homology"/>
<dbReference type="InterPro" id="IPR032942">
    <property type="entry name" value="BPI/LBP/Plunc"/>
</dbReference>
<reference evidence="6" key="1">
    <citation type="submission" date="2023-06" db="EMBL/GenBank/DDBJ databases">
        <authorList>
            <person name="Delattre M."/>
        </authorList>
    </citation>
    <scope>NUCLEOTIDE SEQUENCE</scope>
    <source>
        <strain evidence="6">AF72</strain>
    </source>
</reference>
<feature type="non-terminal residue" evidence="6">
    <location>
        <position position="1"/>
    </location>
</feature>
<dbReference type="AlphaFoldDB" id="A0AA36CZ38"/>
<dbReference type="SMART" id="SM00328">
    <property type="entry name" value="BPI1"/>
    <property type="match status" value="1"/>
</dbReference>
<comment type="caution">
    <text evidence="6">The sequence shown here is derived from an EMBL/GenBank/DDBJ whole genome shotgun (WGS) entry which is preliminary data.</text>
</comment>
<dbReference type="SMART" id="SM00329">
    <property type="entry name" value="BPI2"/>
    <property type="match status" value="1"/>
</dbReference>
<accession>A0AA36CZ38</accession>
<feature type="domain" description="Lipid-binding serum glycoprotein C-terminal" evidence="5">
    <location>
        <begin position="233"/>
        <end position="402"/>
    </location>
</feature>
<feature type="chain" id="PRO_5041209773" evidence="3">
    <location>
        <begin position="18"/>
        <end position="408"/>
    </location>
</feature>
<organism evidence="6 7">
    <name type="scientific">Mesorhabditis spiculigera</name>
    <dbReference type="NCBI Taxonomy" id="96644"/>
    <lineage>
        <taxon>Eukaryota</taxon>
        <taxon>Metazoa</taxon>
        <taxon>Ecdysozoa</taxon>
        <taxon>Nematoda</taxon>
        <taxon>Chromadorea</taxon>
        <taxon>Rhabditida</taxon>
        <taxon>Rhabditina</taxon>
        <taxon>Rhabditomorpha</taxon>
        <taxon>Rhabditoidea</taxon>
        <taxon>Rhabditidae</taxon>
        <taxon>Mesorhabditinae</taxon>
        <taxon>Mesorhabditis</taxon>
    </lineage>
</organism>
<name>A0AA36CZ38_9BILA</name>
<feature type="domain" description="Lipid-binding serum glycoprotein N-terminal" evidence="4">
    <location>
        <begin position="31"/>
        <end position="245"/>
    </location>
</feature>
<dbReference type="Pfam" id="PF02886">
    <property type="entry name" value="LBP_BPI_CETP_C"/>
    <property type="match status" value="1"/>
</dbReference>
<dbReference type="GO" id="GO:0008289">
    <property type="term" value="F:lipid binding"/>
    <property type="evidence" value="ECO:0007669"/>
    <property type="project" value="InterPro"/>
</dbReference>
<keyword evidence="2" id="KW-1015">Disulfide bond</keyword>
<dbReference type="InterPro" id="IPR001124">
    <property type="entry name" value="Lipid-bd_serum_glycop_C"/>
</dbReference>
<gene>
    <name evidence="6" type="ORF">MSPICULIGERA_LOCUS15352</name>
</gene>
<dbReference type="InterPro" id="IPR017943">
    <property type="entry name" value="Bactericidal_perm-incr_a/b_dom"/>
</dbReference>
<evidence type="ECO:0000256" key="2">
    <source>
        <dbReference type="ARBA" id="ARBA00023157"/>
    </source>
</evidence>
<evidence type="ECO:0000259" key="4">
    <source>
        <dbReference type="SMART" id="SM00328"/>
    </source>
</evidence>
<dbReference type="SUPFAM" id="SSF55394">
    <property type="entry name" value="Bactericidal permeability-increasing protein, BPI"/>
    <property type="match status" value="2"/>
</dbReference>
<evidence type="ECO:0000256" key="3">
    <source>
        <dbReference type="SAM" id="SignalP"/>
    </source>
</evidence>
<comment type="similarity">
    <text evidence="1">Belongs to the BPI/LBP/Plunc superfamily. BPI/LBP family.</text>
</comment>
<keyword evidence="3" id="KW-0732">Signal</keyword>
<evidence type="ECO:0000259" key="5">
    <source>
        <dbReference type="SMART" id="SM00329"/>
    </source>
</evidence>
<keyword evidence="7" id="KW-1185">Reference proteome</keyword>
<evidence type="ECO:0000313" key="7">
    <source>
        <dbReference type="Proteomes" id="UP001177023"/>
    </source>
</evidence>
<evidence type="ECO:0000256" key="1">
    <source>
        <dbReference type="ARBA" id="ARBA00007292"/>
    </source>
</evidence>
<dbReference type="Proteomes" id="UP001177023">
    <property type="component" value="Unassembled WGS sequence"/>
</dbReference>
<dbReference type="GO" id="GO:0005615">
    <property type="term" value="C:extracellular space"/>
    <property type="evidence" value="ECO:0007669"/>
    <property type="project" value="TreeGrafter"/>
</dbReference>